<dbReference type="AlphaFoldDB" id="A0A8H6DXU8"/>
<comment type="caution">
    <text evidence="1">The sequence shown here is derived from an EMBL/GenBank/DDBJ whole genome shotgun (WGS) entry which is preliminary data.</text>
</comment>
<evidence type="ECO:0000313" key="1">
    <source>
        <dbReference type="EMBL" id="KAF5852002.1"/>
    </source>
</evidence>
<gene>
    <name evidence="1" type="ORF">GGP41_000752</name>
</gene>
<sequence>MTTWLADGNHPKPILPHAKEQEKRYPMDESPSVIGPFSAVVERSSLEYLYYNTLKLSLSSANRRSNVTWVADLCVRSQFNDRVDRVERHAVNRQRIVSRQY</sequence>
<dbReference type="EMBL" id="WNKQ01000004">
    <property type="protein sequence ID" value="KAF5852002.1"/>
    <property type="molecule type" value="Genomic_DNA"/>
</dbReference>
<organism evidence="1 2">
    <name type="scientific">Cochliobolus sativus</name>
    <name type="common">Common root rot and spot blotch fungus</name>
    <name type="synonym">Bipolaris sorokiniana</name>
    <dbReference type="NCBI Taxonomy" id="45130"/>
    <lineage>
        <taxon>Eukaryota</taxon>
        <taxon>Fungi</taxon>
        <taxon>Dikarya</taxon>
        <taxon>Ascomycota</taxon>
        <taxon>Pezizomycotina</taxon>
        <taxon>Dothideomycetes</taxon>
        <taxon>Pleosporomycetidae</taxon>
        <taxon>Pleosporales</taxon>
        <taxon>Pleosporineae</taxon>
        <taxon>Pleosporaceae</taxon>
        <taxon>Bipolaris</taxon>
    </lineage>
</organism>
<evidence type="ECO:0000313" key="2">
    <source>
        <dbReference type="Proteomes" id="UP000624244"/>
    </source>
</evidence>
<accession>A0A8H6DXU8</accession>
<name>A0A8H6DXU8_COCSA</name>
<proteinExistence type="predicted"/>
<dbReference type="Proteomes" id="UP000624244">
    <property type="component" value="Unassembled WGS sequence"/>
</dbReference>
<protein>
    <submittedName>
        <fullName evidence="1">Uncharacterized protein</fullName>
    </submittedName>
</protein>
<reference evidence="1" key="1">
    <citation type="submission" date="2019-11" db="EMBL/GenBank/DDBJ databases">
        <title>Bipolaris sorokiniana Genome sequencing.</title>
        <authorList>
            <person name="Wang H."/>
        </authorList>
    </citation>
    <scope>NUCLEOTIDE SEQUENCE</scope>
</reference>